<keyword evidence="5" id="KW-1185">Reference proteome</keyword>
<keyword evidence="2 4" id="KW-0378">Hydrolase</keyword>
<comment type="cofactor">
    <cofactor evidence="1">
        <name>Mg(2+)</name>
        <dbReference type="ChEBI" id="CHEBI:18420"/>
    </cofactor>
</comment>
<sequence length="137" mass="15410">MARWPVSVKGVTLDPAGNVLLLRNEREEWELPGGRLDPEDAGPEAAVVRELAEETGWRVEPVELLDSWLYEPLPGRRVLILTYGCRLLTPGQLPVLSEEHRAWGVFPAAEVPGLRMPEGYKRSIARWYGRRAAVRGD</sequence>
<dbReference type="InterPro" id="IPR020476">
    <property type="entry name" value="Nudix_hydrolase"/>
</dbReference>
<dbReference type="PANTHER" id="PTHR43046">
    <property type="entry name" value="GDP-MANNOSE MANNOSYL HYDROLASE"/>
    <property type="match status" value="1"/>
</dbReference>
<dbReference type="Proteomes" id="UP001183610">
    <property type="component" value="Unassembled WGS sequence"/>
</dbReference>
<dbReference type="PANTHER" id="PTHR43046:SF16">
    <property type="entry name" value="ADP-RIBOSE PYROPHOSPHATASE YJHB-RELATED"/>
    <property type="match status" value="1"/>
</dbReference>
<gene>
    <name evidence="4" type="ORF">RM698_08045</name>
</gene>
<dbReference type="CDD" id="cd04699">
    <property type="entry name" value="NUDIX_MutT_Nudt1"/>
    <property type="match status" value="1"/>
</dbReference>
<evidence type="ECO:0000259" key="3">
    <source>
        <dbReference type="PROSITE" id="PS51462"/>
    </source>
</evidence>
<dbReference type="SUPFAM" id="SSF55811">
    <property type="entry name" value="Nudix"/>
    <property type="match status" value="1"/>
</dbReference>
<protein>
    <submittedName>
        <fullName evidence="4">NUDIX hydrolase</fullName>
        <ecNumber evidence="4">3.6.-.-</ecNumber>
    </submittedName>
</protein>
<dbReference type="EC" id="3.6.-.-" evidence="4"/>
<name>A0ABU2QX11_9ACTN</name>
<evidence type="ECO:0000256" key="2">
    <source>
        <dbReference type="ARBA" id="ARBA00022801"/>
    </source>
</evidence>
<accession>A0ABU2QX11</accession>
<dbReference type="PRINTS" id="PR00502">
    <property type="entry name" value="NUDIXFAMILY"/>
</dbReference>
<comment type="caution">
    <text evidence="4">The sequence shown here is derived from an EMBL/GenBank/DDBJ whole genome shotgun (WGS) entry which is preliminary data.</text>
</comment>
<evidence type="ECO:0000313" key="5">
    <source>
        <dbReference type="Proteomes" id="UP001183610"/>
    </source>
</evidence>
<dbReference type="PROSITE" id="PS51462">
    <property type="entry name" value="NUDIX"/>
    <property type="match status" value="1"/>
</dbReference>
<dbReference type="InterPro" id="IPR000086">
    <property type="entry name" value="NUDIX_hydrolase_dom"/>
</dbReference>
<dbReference type="GO" id="GO:0016787">
    <property type="term" value="F:hydrolase activity"/>
    <property type="evidence" value="ECO:0007669"/>
    <property type="project" value="UniProtKB-KW"/>
</dbReference>
<dbReference type="InterPro" id="IPR015797">
    <property type="entry name" value="NUDIX_hydrolase-like_dom_sf"/>
</dbReference>
<dbReference type="Gene3D" id="3.90.79.10">
    <property type="entry name" value="Nucleoside Triphosphate Pyrophosphohydrolase"/>
    <property type="match status" value="1"/>
</dbReference>
<organism evidence="4 5">
    <name type="scientific">Streptomyces evansiae</name>
    <dbReference type="NCBI Taxonomy" id="3075535"/>
    <lineage>
        <taxon>Bacteria</taxon>
        <taxon>Bacillati</taxon>
        <taxon>Actinomycetota</taxon>
        <taxon>Actinomycetes</taxon>
        <taxon>Kitasatosporales</taxon>
        <taxon>Streptomycetaceae</taxon>
        <taxon>Streptomyces</taxon>
    </lineage>
</organism>
<feature type="domain" description="Nudix hydrolase" evidence="3">
    <location>
        <begin position="3"/>
        <end position="130"/>
    </location>
</feature>
<dbReference type="Pfam" id="PF00293">
    <property type="entry name" value="NUDIX"/>
    <property type="match status" value="1"/>
</dbReference>
<evidence type="ECO:0000256" key="1">
    <source>
        <dbReference type="ARBA" id="ARBA00001946"/>
    </source>
</evidence>
<evidence type="ECO:0000313" key="4">
    <source>
        <dbReference type="EMBL" id="MDT0409007.1"/>
    </source>
</evidence>
<dbReference type="EMBL" id="JAVRET010000013">
    <property type="protein sequence ID" value="MDT0409007.1"/>
    <property type="molecule type" value="Genomic_DNA"/>
</dbReference>
<dbReference type="RefSeq" id="WP_010272230.1">
    <property type="nucleotide sequence ID" value="NZ_JAVRET010000013.1"/>
</dbReference>
<reference evidence="5" key="1">
    <citation type="submission" date="2023-07" db="EMBL/GenBank/DDBJ databases">
        <title>30 novel species of actinomycetes from the DSMZ collection.</title>
        <authorList>
            <person name="Nouioui I."/>
        </authorList>
    </citation>
    <scope>NUCLEOTIDE SEQUENCE [LARGE SCALE GENOMIC DNA]</scope>
    <source>
        <strain evidence="5">DSM 41979</strain>
    </source>
</reference>
<proteinExistence type="predicted"/>